<comment type="caution">
    <text evidence="6">The sequence shown here is derived from an EMBL/GenBank/DDBJ whole genome shotgun (WGS) entry which is preliminary data.</text>
</comment>
<sequence>MRALWMLMATFTACYIATSAATNPNVIHLGGSVSHKIIGKRFLRTDKDTNKDEEEAAANDEERIVNKLRGVLGLYSPKMERSTFDKMIVDDAFKAEMFTKWDKFDVSFKKIQARMKPRVNTRFKQILEEYT</sequence>
<evidence type="ECO:0000256" key="5">
    <source>
        <dbReference type="RuleBase" id="RU367124"/>
    </source>
</evidence>
<feature type="chain" id="PRO_5035959586" description="RxLR effector protein" evidence="5">
    <location>
        <begin position="22"/>
        <end position="131"/>
    </location>
</feature>
<evidence type="ECO:0000256" key="2">
    <source>
        <dbReference type="ARBA" id="ARBA00010400"/>
    </source>
</evidence>
<protein>
    <recommendedName>
        <fullName evidence="5">RxLR effector protein</fullName>
    </recommendedName>
</protein>
<gene>
    <name evidence="6" type="ORF">PHYBOEH_006100</name>
</gene>
<dbReference type="EMBL" id="JAGDFL010000032">
    <property type="protein sequence ID" value="KAG7400343.1"/>
    <property type="molecule type" value="Genomic_DNA"/>
</dbReference>
<evidence type="ECO:0000256" key="1">
    <source>
        <dbReference type="ARBA" id="ARBA00004613"/>
    </source>
</evidence>
<evidence type="ECO:0000313" key="7">
    <source>
        <dbReference type="Proteomes" id="UP000693981"/>
    </source>
</evidence>
<comment type="function">
    <text evidence="5">Effector that suppresses plant defense responses during pathogen infection.</text>
</comment>
<evidence type="ECO:0000313" key="6">
    <source>
        <dbReference type="EMBL" id="KAG7400343.1"/>
    </source>
</evidence>
<keyword evidence="7" id="KW-1185">Reference proteome</keyword>
<comment type="similarity">
    <text evidence="2 5">Belongs to the RxLR effector family.</text>
</comment>
<dbReference type="AlphaFoldDB" id="A0A8T1X8G7"/>
<name>A0A8T1X8G7_9STRA</name>
<evidence type="ECO:0000256" key="3">
    <source>
        <dbReference type="ARBA" id="ARBA00022525"/>
    </source>
</evidence>
<feature type="signal peptide" evidence="5">
    <location>
        <begin position="1"/>
        <end position="21"/>
    </location>
</feature>
<dbReference type="Pfam" id="PF16810">
    <property type="entry name" value="RXLR"/>
    <property type="match status" value="1"/>
</dbReference>
<comment type="subcellular location">
    <subcellularLocation>
        <location evidence="1 5">Secreted</location>
    </subcellularLocation>
</comment>
<keyword evidence="4 5" id="KW-0732">Signal</keyword>
<comment type="domain">
    <text evidence="5">The RxLR-dEER motif acts to carry the protein into the host cell cytoplasm through binding to cell surface phosphatidylinositol-3-phosphate.</text>
</comment>
<accession>A0A8T1X8G7</accession>
<proteinExistence type="inferred from homology"/>
<dbReference type="Proteomes" id="UP000693981">
    <property type="component" value="Unassembled WGS sequence"/>
</dbReference>
<organism evidence="6 7">
    <name type="scientific">Phytophthora boehmeriae</name>
    <dbReference type="NCBI Taxonomy" id="109152"/>
    <lineage>
        <taxon>Eukaryota</taxon>
        <taxon>Sar</taxon>
        <taxon>Stramenopiles</taxon>
        <taxon>Oomycota</taxon>
        <taxon>Peronosporomycetes</taxon>
        <taxon>Peronosporales</taxon>
        <taxon>Peronosporaceae</taxon>
        <taxon>Phytophthora</taxon>
    </lineage>
</organism>
<keyword evidence="3 5" id="KW-0964">Secreted</keyword>
<evidence type="ECO:0000256" key="4">
    <source>
        <dbReference type="ARBA" id="ARBA00022729"/>
    </source>
</evidence>
<dbReference type="InterPro" id="IPR031825">
    <property type="entry name" value="RXLR"/>
</dbReference>
<dbReference type="GO" id="GO:0005576">
    <property type="term" value="C:extracellular region"/>
    <property type="evidence" value="ECO:0007669"/>
    <property type="project" value="UniProtKB-SubCell"/>
</dbReference>
<reference evidence="6" key="1">
    <citation type="submission" date="2021-02" db="EMBL/GenBank/DDBJ databases">
        <authorList>
            <person name="Palmer J.M."/>
        </authorList>
    </citation>
    <scope>NUCLEOTIDE SEQUENCE</scope>
    <source>
        <strain evidence="6">SCRP23</strain>
    </source>
</reference>